<protein>
    <submittedName>
        <fullName evidence="8">ATP-dependent RNA helicase mtr4</fullName>
    </submittedName>
</protein>
<evidence type="ECO:0000256" key="4">
    <source>
        <dbReference type="ARBA" id="ARBA00022840"/>
    </source>
</evidence>
<feature type="domain" description="Helicase ATP-binding" evidence="6">
    <location>
        <begin position="79"/>
        <end position="235"/>
    </location>
</feature>
<dbReference type="InterPro" id="IPR025696">
    <property type="entry name" value="Beta-barrel_MTR4"/>
</dbReference>
<dbReference type="Gene3D" id="2.40.30.300">
    <property type="match status" value="1"/>
</dbReference>
<dbReference type="InterPro" id="IPR050699">
    <property type="entry name" value="RNA-DNA_Helicase"/>
</dbReference>
<dbReference type="InterPro" id="IPR012961">
    <property type="entry name" value="Ski2/MTR4_C"/>
</dbReference>
<dbReference type="Pfam" id="PF00270">
    <property type="entry name" value="DEAD"/>
    <property type="match status" value="1"/>
</dbReference>
<dbReference type="Pfam" id="PF08148">
    <property type="entry name" value="DSHCT"/>
    <property type="match status" value="1"/>
</dbReference>
<dbReference type="Pfam" id="PF13234">
    <property type="entry name" value="MTR4_beta-barrel"/>
    <property type="match status" value="1"/>
</dbReference>
<dbReference type="PANTHER" id="PTHR12131">
    <property type="entry name" value="ATP-DEPENDENT RNA AND DNA HELICASE"/>
    <property type="match status" value="1"/>
</dbReference>
<comment type="caution">
    <text evidence="8">The sequence shown here is derived from an EMBL/GenBank/DDBJ whole genome shotgun (WGS) entry which is preliminary data.</text>
</comment>
<dbReference type="Proteomes" id="UP000823775">
    <property type="component" value="Unassembled WGS sequence"/>
</dbReference>
<dbReference type="Gene3D" id="3.40.50.300">
    <property type="entry name" value="P-loop containing nucleotide triphosphate hydrolases"/>
    <property type="match status" value="2"/>
</dbReference>
<dbReference type="Pfam" id="PF21408">
    <property type="entry name" value="MTR4-like_stalk"/>
    <property type="match status" value="1"/>
</dbReference>
<dbReference type="Gene3D" id="1.10.3380.30">
    <property type="match status" value="1"/>
</dbReference>
<dbReference type="PROSITE" id="PS51194">
    <property type="entry name" value="HELICASE_CTER"/>
    <property type="match status" value="1"/>
</dbReference>
<keyword evidence="4" id="KW-0067">ATP-binding</keyword>
<evidence type="ECO:0000256" key="5">
    <source>
        <dbReference type="SAM" id="MobiDB-lite"/>
    </source>
</evidence>
<dbReference type="PIRSF" id="PIRSF005198">
    <property type="entry name" value="Antiviral_helicase_SKI2"/>
    <property type="match status" value="1"/>
</dbReference>
<keyword evidence="3 8" id="KW-0347">Helicase</keyword>
<dbReference type="InterPro" id="IPR048392">
    <property type="entry name" value="MTR4-like_stalk"/>
</dbReference>
<keyword evidence="1" id="KW-0547">Nucleotide-binding</keyword>
<evidence type="ECO:0000259" key="7">
    <source>
        <dbReference type="PROSITE" id="PS51194"/>
    </source>
</evidence>
<dbReference type="SUPFAM" id="SSF52540">
    <property type="entry name" value="P-loop containing nucleoside triphosphate hydrolases"/>
    <property type="match status" value="1"/>
</dbReference>
<evidence type="ECO:0000259" key="6">
    <source>
        <dbReference type="PROSITE" id="PS51192"/>
    </source>
</evidence>
<evidence type="ECO:0000256" key="3">
    <source>
        <dbReference type="ARBA" id="ARBA00022806"/>
    </source>
</evidence>
<dbReference type="InterPro" id="IPR001650">
    <property type="entry name" value="Helicase_C-like"/>
</dbReference>
<dbReference type="CDD" id="cd18795">
    <property type="entry name" value="SF2_C_Ski2"/>
    <property type="match status" value="1"/>
</dbReference>
<feature type="domain" description="Helicase C-terminal" evidence="7">
    <location>
        <begin position="310"/>
        <end position="512"/>
    </location>
</feature>
<dbReference type="SMART" id="SM00490">
    <property type="entry name" value="HELICc"/>
    <property type="match status" value="1"/>
</dbReference>
<evidence type="ECO:0000256" key="2">
    <source>
        <dbReference type="ARBA" id="ARBA00022801"/>
    </source>
</evidence>
<evidence type="ECO:0000313" key="9">
    <source>
        <dbReference type="Proteomes" id="UP000823775"/>
    </source>
</evidence>
<keyword evidence="2" id="KW-0378">Hydrolase</keyword>
<dbReference type="EMBL" id="JACEIK010000978">
    <property type="protein sequence ID" value="MCD7464588.1"/>
    <property type="molecule type" value="Genomic_DNA"/>
</dbReference>
<dbReference type="SMART" id="SM00487">
    <property type="entry name" value="DEXDc"/>
    <property type="match status" value="1"/>
</dbReference>
<reference evidence="8 9" key="1">
    <citation type="journal article" date="2021" name="BMC Genomics">
        <title>Datura genome reveals duplications of psychoactive alkaloid biosynthetic genes and high mutation rate following tissue culture.</title>
        <authorList>
            <person name="Rajewski A."/>
            <person name="Carter-House D."/>
            <person name="Stajich J."/>
            <person name="Litt A."/>
        </authorList>
    </citation>
    <scope>NUCLEOTIDE SEQUENCE [LARGE SCALE GENOMIC DNA]</scope>
    <source>
        <strain evidence="8">AR-01</strain>
    </source>
</reference>
<organism evidence="8 9">
    <name type="scientific">Datura stramonium</name>
    <name type="common">Jimsonweed</name>
    <name type="synonym">Common thornapple</name>
    <dbReference type="NCBI Taxonomy" id="4076"/>
    <lineage>
        <taxon>Eukaryota</taxon>
        <taxon>Viridiplantae</taxon>
        <taxon>Streptophyta</taxon>
        <taxon>Embryophyta</taxon>
        <taxon>Tracheophyta</taxon>
        <taxon>Spermatophyta</taxon>
        <taxon>Magnoliopsida</taxon>
        <taxon>eudicotyledons</taxon>
        <taxon>Gunneridae</taxon>
        <taxon>Pentapetalae</taxon>
        <taxon>asterids</taxon>
        <taxon>lamiids</taxon>
        <taxon>Solanales</taxon>
        <taxon>Solanaceae</taxon>
        <taxon>Solanoideae</taxon>
        <taxon>Datureae</taxon>
        <taxon>Datura</taxon>
    </lineage>
</organism>
<dbReference type="InterPro" id="IPR011545">
    <property type="entry name" value="DEAD/DEAH_box_helicase_dom"/>
</dbReference>
<dbReference type="PANTHER" id="PTHR12131:SF25">
    <property type="entry name" value="DEXH-BOX ATP-DEPENDENT RNA HELICASE DEXH9"/>
    <property type="match status" value="1"/>
</dbReference>
<dbReference type="Pfam" id="PF00271">
    <property type="entry name" value="Helicase_C"/>
    <property type="match status" value="1"/>
</dbReference>
<dbReference type="InterPro" id="IPR027417">
    <property type="entry name" value="P-loop_NTPase"/>
</dbReference>
<evidence type="ECO:0000256" key="1">
    <source>
        <dbReference type="ARBA" id="ARBA00022741"/>
    </source>
</evidence>
<dbReference type="SMART" id="SM01142">
    <property type="entry name" value="DSHCT"/>
    <property type="match status" value="1"/>
</dbReference>
<keyword evidence="9" id="KW-1185">Reference proteome</keyword>
<evidence type="ECO:0000313" key="8">
    <source>
        <dbReference type="EMBL" id="MCD7464588.1"/>
    </source>
</evidence>
<dbReference type="GO" id="GO:0004386">
    <property type="term" value="F:helicase activity"/>
    <property type="evidence" value="ECO:0007669"/>
    <property type="project" value="UniProtKB-KW"/>
</dbReference>
<gene>
    <name evidence="8" type="primary">MTR4</name>
    <name evidence="8" type="ORF">HAX54_053048</name>
</gene>
<dbReference type="InterPro" id="IPR014001">
    <property type="entry name" value="Helicase_ATP-bd"/>
</dbReference>
<dbReference type="InterPro" id="IPR016438">
    <property type="entry name" value="SKI2-like"/>
</dbReference>
<feature type="region of interest" description="Disordered" evidence="5">
    <location>
        <begin position="1"/>
        <end position="26"/>
    </location>
</feature>
<name>A0ABS8T0D5_DATST</name>
<dbReference type="PROSITE" id="PS51192">
    <property type="entry name" value="HELICASE_ATP_BIND_1"/>
    <property type="match status" value="1"/>
</dbReference>
<sequence length="992" mass="112908">MGSLKRKSQEYSNEGDIPPNKQLKQNGLLGVGEPVACVHDVSYPEGYVPSASTSALSQQDSKPAKEFPFTLDPFQSEAINCLNNGESVMVSAHTSAGKTVVALYAIAMSLKNNQRVVYTSPIKALSNQKYREFKEEFSDVGLMTGDVTIDPNASCLVMTTEIWRSMQYKGSEVTREVAWVIFDEVHYMRDRERGVVWEESIVMAPKNSRFVFLSATVPNAKEFADWVAKVHQQPCHIVYTDYRPTPLQHYIFPSGGDGLYLVVDDKGKFREDSFQKALNALVPANEGDKKRENGKWKKGLVVGKSGEDSDIFKMVKMIIQRQYDPVICFSFSKRECEFLAMQMAKMDLNNDDEKVNIETIFWSAMDMLSDDDKKLPQVINMLPLLKRGIGVHHSGLLPILKEVIEILFQEGFIKCLFATETFSIGLNMPAKTVVFTNVRKFDGDKFRWLSSGEYIQMSGRAGRRGIDERGICILMVDEKLEPSTAKCMLKGSADALNSAFHLSYNMLLNQIRSEDGLPENLLRNSFYQFQADRALPDLEKQAKILEEERNSIMIEEEDSLERYYNLLEQYKSLKRDVHDIVFSPKYCLPFLQPGRLVCIECTKVDVDVPTISINEEVTWGVIINFERVKGLSEDDANKKPEDANYTIDVLTRCKVLKDEVGRKTIKIVRLMDFGEPAVVSLPLSQIDSLSSVRLVIPKDLLPPEVRENTLKKVSEVLSRFSMEGMPLLHPEDDMKVQSSSYRKASSRIEALESLFEEYEIAKSPLIKEKLKVLHRKKELTSKIKSIKRTLRTSTVLAFKDELKARKRTLRRLGYIKDDVLEEKGKVASEISSADELTLTELMLNGTFRDIKVEEMVSLLSCFVWQEKLQDAQKPREELEFLFAQLQDTARKVAKVQLESKVQIDVENFVSSFRPDIMEAVYAWARGSKFYEIMEMTPVFEGSLIRAIRRLEEVLQQLIEAAKSIGDVVLEAKFEEAVARIKRDIVFAASLYL</sequence>
<proteinExistence type="predicted"/>
<accession>A0ABS8T0D5</accession>